<dbReference type="Gene3D" id="3.40.50.1000">
    <property type="entry name" value="HAD superfamily/HAD-like"/>
    <property type="match status" value="1"/>
</dbReference>
<dbReference type="InterPro" id="IPR036412">
    <property type="entry name" value="HAD-like_sf"/>
</dbReference>
<reference evidence="1 2" key="1">
    <citation type="journal article" date="2019" name="Science, e1252229">
        <title>Invertible promoters mediate bacterial phase variation, antibiotic resistance, and host adaptation in the gut.</title>
        <authorList>
            <person name="Jiang X."/>
            <person name="Hall A.B."/>
            <person name="Arthur T.D."/>
            <person name="Plichta D.R."/>
            <person name="Covington C.T."/>
            <person name="Poyet M."/>
            <person name="Crothers J."/>
            <person name="Moses P.L."/>
            <person name="Tolonen A.C."/>
            <person name="Vlamakis H."/>
            <person name="Alm E.J."/>
            <person name="Xavier R.J."/>
        </authorList>
    </citation>
    <scope>NUCLEOTIDE SEQUENCE [LARGE SCALE GENOMIC DNA]</scope>
    <source>
        <strain evidence="2">aa_0143</strain>
    </source>
</reference>
<evidence type="ECO:0008006" key="3">
    <source>
        <dbReference type="Google" id="ProtNLM"/>
    </source>
</evidence>
<gene>
    <name evidence="1" type="ORF">EAI93_02245</name>
</gene>
<evidence type="ECO:0000313" key="2">
    <source>
        <dbReference type="Proteomes" id="UP000292665"/>
    </source>
</evidence>
<comment type="caution">
    <text evidence="1">The sequence shown here is derived from an EMBL/GenBank/DDBJ whole genome shotgun (WGS) entry which is preliminary data.</text>
</comment>
<dbReference type="InterPro" id="IPR023214">
    <property type="entry name" value="HAD_sf"/>
</dbReference>
<dbReference type="AlphaFoldDB" id="A0A4Q5C8Z2"/>
<accession>A0A4Q5C8Z2</accession>
<dbReference type="EMBL" id="RCYR01000002">
    <property type="protein sequence ID" value="RYS81682.1"/>
    <property type="molecule type" value="Genomic_DNA"/>
</dbReference>
<dbReference type="PIRSF" id="PIRSF020079">
    <property type="entry name" value="UCP020079"/>
    <property type="match status" value="1"/>
</dbReference>
<proteinExistence type="predicted"/>
<dbReference type="SUPFAM" id="SSF56784">
    <property type="entry name" value="HAD-like"/>
    <property type="match status" value="1"/>
</dbReference>
<dbReference type="InterPro" id="IPR016769">
    <property type="entry name" value="Phage_SP01_Orf1"/>
</dbReference>
<sequence length="120" mass="13501">MAIYAVDFDGTLAVTRFPEIVEPKRKVVAAVKMLKANGHKVILWTSRAGRDLEAAVEWCHSQGLEFDAVNEPLPEQVARWGNDTRKVYADFYIDDKAMSVSELEAIMDKVVDIVGEYVNQ</sequence>
<name>A0A4Q5C8Z2_9FIRM</name>
<evidence type="ECO:0000313" key="1">
    <source>
        <dbReference type="EMBL" id="RYS81682.1"/>
    </source>
</evidence>
<dbReference type="RefSeq" id="WP_129794656.1">
    <property type="nucleotide sequence ID" value="NZ_RCYR01000002.1"/>
</dbReference>
<dbReference type="Proteomes" id="UP000292665">
    <property type="component" value="Unassembled WGS sequence"/>
</dbReference>
<organism evidence="1 2">
    <name type="scientific">[Ruminococcus] torques</name>
    <dbReference type="NCBI Taxonomy" id="33039"/>
    <lineage>
        <taxon>Bacteria</taxon>
        <taxon>Bacillati</taxon>
        <taxon>Bacillota</taxon>
        <taxon>Clostridia</taxon>
        <taxon>Lachnospirales</taxon>
        <taxon>Lachnospiraceae</taxon>
        <taxon>Mediterraneibacter</taxon>
    </lineage>
</organism>
<protein>
    <recommendedName>
        <fullName evidence="3">Hydrolase</fullName>
    </recommendedName>
</protein>
<dbReference type="CDD" id="cd01427">
    <property type="entry name" value="HAD_like"/>
    <property type="match status" value="1"/>
</dbReference>